<dbReference type="AlphaFoldDB" id="A0A7H0SPY3"/>
<evidence type="ECO:0000256" key="1">
    <source>
        <dbReference type="ARBA" id="ARBA00004202"/>
    </source>
</evidence>
<evidence type="ECO:0000256" key="2">
    <source>
        <dbReference type="ARBA" id="ARBA00022448"/>
    </source>
</evidence>
<organism evidence="11 12">
    <name type="scientific">Corynebacterium poyangense</name>
    <dbReference type="NCBI Taxonomy" id="2684405"/>
    <lineage>
        <taxon>Bacteria</taxon>
        <taxon>Bacillati</taxon>
        <taxon>Actinomycetota</taxon>
        <taxon>Actinomycetes</taxon>
        <taxon>Mycobacteriales</taxon>
        <taxon>Corynebacteriaceae</taxon>
        <taxon>Corynebacterium</taxon>
    </lineage>
</organism>
<feature type="domain" description="AAA+ ATPase" evidence="10">
    <location>
        <begin position="41"/>
        <end position="208"/>
    </location>
</feature>
<keyword evidence="7" id="KW-0408">Iron</keyword>
<dbReference type="InterPro" id="IPR003593">
    <property type="entry name" value="AAA+_ATPase"/>
</dbReference>
<evidence type="ECO:0000256" key="5">
    <source>
        <dbReference type="ARBA" id="ARBA00022741"/>
    </source>
</evidence>
<dbReference type="InterPro" id="IPR003439">
    <property type="entry name" value="ABC_transporter-like_ATP-bd"/>
</dbReference>
<evidence type="ECO:0000259" key="10">
    <source>
        <dbReference type="SMART" id="SM00382"/>
    </source>
</evidence>
<keyword evidence="3" id="KW-1003">Cell membrane</keyword>
<dbReference type="KEGG" id="cpoy:GP475_08115"/>
<dbReference type="SUPFAM" id="SSF52540">
    <property type="entry name" value="P-loop containing nucleoside triphosphate hydrolases"/>
    <property type="match status" value="1"/>
</dbReference>
<dbReference type="GO" id="GO:0005886">
    <property type="term" value="C:plasma membrane"/>
    <property type="evidence" value="ECO:0007669"/>
    <property type="project" value="UniProtKB-SubCell"/>
</dbReference>
<dbReference type="Gene3D" id="3.40.50.300">
    <property type="entry name" value="P-loop containing nucleotide triphosphate hydrolases"/>
    <property type="match status" value="1"/>
</dbReference>
<keyword evidence="2" id="KW-0813">Transport</keyword>
<comment type="subcellular location">
    <subcellularLocation>
        <location evidence="1">Cell membrane</location>
        <topology evidence="1">Peripheral membrane protein</topology>
    </subcellularLocation>
</comment>
<dbReference type="PANTHER" id="PTHR42771">
    <property type="entry name" value="IRON(3+)-HYDROXAMATE IMPORT ATP-BINDING PROTEIN FHUC"/>
    <property type="match status" value="1"/>
</dbReference>
<evidence type="ECO:0000256" key="3">
    <source>
        <dbReference type="ARBA" id="ARBA00022475"/>
    </source>
</evidence>
<evidence type="ECO:0000313" key="11">
    <source>
        <dbReference type="EMBL" id="QNQ90608.1"/>
    </source>
</evidence>
<keyword evidence="6 11" id="KW-0067">ATP-binding</keyword>
<dbReference type="InterPro" id="IPR027417">
    <property type="entry name" value="P-loop_NTPase"/>
</dbReference>
<keyword evidence="8" id="KW-0406">Ion transport</keyword>
<dbReference type="GO" id="GO:0016887">
    <property type="term" value="F:ATP hydrolysis activity"/>
    <property type="evidence" value="ECO:0007669"/>
    <property type="project" value="InterPro"/>
</dbReference>
<proteinExistence type="predicted"/>
<dbReference type="InterPro" id="IPR051535">
    <property type="entry name" value="Siderophore_ABC-ATPase"/>
</dbReference>
<dbReference type="GO" id="GO:0006826">
    <property type="term" value="P:iron ion transport"/>
    <property type="evidence" value="ECO:0007669"/>
    <property type="project" value="UniProtKB-KW"/>
</dbReference>
<accession>A0A7H0SPY3</accession>
<evidence type="ECO:0000256" key="6">
    <source>
        <dbReference type="ARBA" id="ARBA00022840"/>
    </source>
</evidence>
<dbReference type="GO" id="GO:0005524">
    <property type="term" value="F:ATP binding"/>
    <property type="evidence" value="ECO:0007669"/>
    <property type="project" value="UniProtKB-KW"/>
</dbReference>
<evidence type="ECO:0000256" key="9">
    <source>
        <dbReference type="ARBA" id="ARBA00023136"/>
    </source>
</evidence>
<evidence type="ECO:0000256" key="4">
    <source>
        <dbReference type="ARBA" id="ARBA00022496"/>
    </source>
</evidence>
<name>A0A7H0SPY3_9CORY</name>
<keyword evidence="12" id="KW-1185">Reference proteome</keyword>
<evidence type="ECO:0000256" key="7">
    <source>
        <dbReference type="ARBA" id="ARBA00023004"/>
    </source>
</evidence>
<dbReference type="Pfam" id="PF00005">
    <property type="entry name" value="ABC_tran"/>
    <property type="match status" value="1"/>
</dbReference>
<keyword evidence="5" id="KW-0547">Nucleotide-binding</keyword>
<keyword evidence="4" id="KW-0410">Iron transport</keyword>
<dbReference type="PANTHER" id="PTHR42771:SF2">
    <property type="entry name" value="IRON(3+)-HYDROXAMATE IMPORT ATP-BINDING PROTEIN FHUC"/>
    <property type="match status" value="1"/>
</dbReference>
<dbReference type="Proteomes" id="UP000516320">
    <property type="component" value="Chromosome"/>
</dbReference>
<reference evidence="11 12" key="1">
    <citation type="submission" date="2019-12" db="EMBL/GenBank/DDBJ databases">
        <title>Corynebacterium sp. nov., isolated from feces of the Anser Albifrons in China.</title>
        <authorList>
            <person name="Liu Q."/>
        </authorList>
    </citation>
    <scope>NUCLEOTIDE SEQUENCE [LARGE SCALE GENOMIC DNA]</scope>
    <source>
        <strain evidence="11 12">4H37-19</strain>
    </source>
</reference>
<protein>
    <submittedName>
        <fullName evidence="11">ATP-binding cassette domain-containing protein</fullName>
    </submittedName>
</protein>
<dbReference type="RefSeq" id="WP_187973921.1">
    <property type="nucleotide sequence ID" value="NZ_CP046884.1"/>
</dbReference>
<evidence type="ECO:0000313" key="12">
    <source>
        <dbReference type="Proteomes" id="UP000516320"/>
    </source>
</evidence>
<evidence type="ECO:0000256" key="8">
    <source>
        <dbReference type="ARBA" id="ARBA00023065"/>
    </source>
</evidence>
<dbReference type="EMBL" id="CP046884">
    <property type="protein sequence ID" value="QNQ90608.1"/>
    <property type="molecule type" value="Genomic_DNA"/>
</dbReference>
<sequence>MIPPFIHRIGFLEDSHRPPPAPYVTAIPAIKALRAHPIEITSPVVILTGENGTGKSTLLSALAERYRFDHHGGARDADYPQQVYAGNDLAPHLLILRNQQPQNGFYLRAESYEVMLDKTEPQLHSLSNSVRALSHGESVLSLIQDFTAGRGLILCDEPESGLSTIRQMVFLAEVYHSIAAGNQFFLITHSPIMMAIPGAQIIEFHDQGWREITWNESENVQAMRDFMATPEETLGELLR</sequence>
<dbReference type="SMART" id="SM00382">
    <property type="entry name" value="AAA"/>
    <property type="match status" value="1"/>
</dbReference>
<keyword evidence="9" id="KW-0472">Membrane</keyword>
<gene>
    <name evidence="11" type="ORF">GP475_08115</name>
</gene>